<feature type="domain" description="Proteasome activator Blm10 N-terminal" evidence="8">
    <location>
        <begin position="77"/>
        <end position="156"/>
    </location>
</feature>
<dbReference type="Proteomes" id="UP000000689">
    <property type="component" value="Chromosome 7"/>
</dbReference>
<sequence>MSADDIKSPIPLRNKAVAQLISQATPGKRPSSSTDELKSKRALLTSPQQNAADQLRARSITPTLLAEKLFNGLSSEDILKRRLKHYNINYPDDEATYLRSIYDKSSQWFSRDVKPKFEAEKYLPYKTESHKDKARYLCHVLVNLHIAISSLDIQGLLSITSKDLADLQNEIDDLALNTDLFRLANEIDTNVVDFKEHEDHLDLEVPDSGSTGKITAKSSSIVSVNHWTNELNNCLNFDFPLTLRKSLASVYYYLSLIQGQKIVRSMYVDMFESLVAYDDDGTNFTHLVLEQGLVLDFKIIFDFICQFLPYPDSDYARYDLSSKDDLQLFRLLLKLAHVAKPFFDANDESILKDTMDYLLSNLSPSTTVTLLPILNSFVPYHYHKKNKVTDYLPFCFSLWSSVTAIIAVDTHLYDFVGEVAEDLHKKLMDNVENDNMVKFGKYGLFSEDQMAFMFNRVQGHLRTDGQIHSYSRTVKPFVYSINGSDNTDFFTKFVNLIQSIETFVHPSNNGFWTKPIAKFVHAFIKLYHGRVKDEETAVKKGRSIEIFLSAECHFKFVDILFNILMIGAQNKSNEVANYYISCYAYLLEICPKNSFRIFDRVLVEIYDTLTGEYINSRHRVISSLKQFTRILRFMVVHPLYRIHITNILSLLIDKIDMNDPQLTSNVTNSIVSIATFVPFQNLVREGEYLTFESTTIPFIQEHIMHLKMGQSSDNFETEDSVLDSAFRASTTIFENVIKVYVEKIFSVVDIETDDPLITKLNQTTVLMQEAMDDKVFDYYIDIFQRRFWDNDYFKVKDPNYELTTIPLSAIVRRKNSTSVSLVNTLIYNIKQQVERGAGSIRSSSEIQQRDVKLVLYLTTLNDVLRQSHESLLSYSAKILDFMKFLYEEVSNPPIDVLTSILTHSVLATLNTTEIIDYRLFGNNSTIPDTERWGGLQFDKRKYDKENLDFIWHTPSDQEVKLSIDLLENLTDHCITSLERQMNEPRTDTSYTDKIQKYSLVLTHCLSGISLLIDPDFNKNKTSPPSDISYKDRLTLLKNIRESNCDNQEFDIDIEQIRSTTDEETVHLEDDKKDSAFEHDYNVADLKHSVTDNFIIDDTAPSGLPTGVGTPVAGVNDISSSMNSGIIFRDLDIYTSNYYFGNTVEEKLKNPDYLKVHQIRAIIGSFFFKLHNFVSKHFQHNTTMFQIVLHGLKVWFTDIGQETIFNEDPDAFIDIEFLDNLQSLAHVRDSFTRTYLAVKTNDLHQSRVLLHSTNRYPSKLEIKLLEVMIEMATSIYPDIHKPAQSILAHCMKQLIGSYSIIIREILAALRRAIEDTDHQKISAILRVFMIKKIDKKLMSDYKNIGEAVLLLIDCCKYDELDIAFYAENLLNDIVNSLRIPSSVCIYDEKLLKFLEIPDASMDLQVKAVRLAKSKKREQYFSIILRLQDDLLEIINKSGDSLAWKVQIFITRFICKIQASLEFPVDKRVIDVVYNQTKSKHPQMVHLAVRSYLSIFNKIFSLSDYDYDIRKAYENGFDPYFIKEINTTNSNFPDEFLKEMNNFDAPKYFIDSRASVGWLCWGKRMKVVESGAIEINLQEHELEILGEMGKLVSKDWIDDMCSSLVHDNETRSVFSSGDVSLIVLILVLVLKGFTSVTLEDIFTLCKKYYDRYDKASMIMSIEIFAALICSSKYMNIDFLKQRDAFVDDFLNDCLNNELNHDCYEIWNTLSWWLPTVVDIRRCKPFYMHLTKTTNLLDVTADNATHQSFRLLMMRSLLMSLEFRSPDVSKIIESLVFDHPYDQVRSSIGKLLNTLTQNSSSLSLPSTDKIVNVGSQEYDGLGYPVKHISDVFDQIIKEKFQEAIDYIPKLKEMTPQEIIKTKFYYTVSTLFYWMKEMTKGPNKVLLTPYIIDYLLPFLMTLSTQRDMCKLAGLDPSKLLLGLAYLPMRKSEVSKVVQLVCHTKVDTSHQLKLQLLFVQHILSTELLQLTKQEKTEIFEYVVKSLFNGQFVEVRVHAADVLSGIIHNSGEDETLFQSLLDRFSKSLSNYTWEQKKKLSKTDIKIHGSVLGLGAIISAFPYVFPLPKWIPSQLSILSSWARTNGMAGLAAKNTINTFKKVRSDTWKFDRESFSAEELEDLEGVLWKSYYA</sequence>
<dbReference type="Pfam" id="PF11919">
    <property type="entry name" value="PSME4_C"/>
    <property type="match status" value="1"/>
</dbReference>
<keyword evidence="4" id="KW-0234">DNA repair</keyword>
<dbReference type="eggNOG" id="KOG1851">
    <property type="taxonomic scope" value="Eukaryota"/>
</dbReference>
<dbReference type="RefSeq" id="XP_003671353.2">
    <property type="nucleotide sequence ID" value="XM_003671305.2"/>
</dbReference>
<dbReference type="GO" id="GO:0016504">
    <property type="term" value="F:peptidase activator activity"/>
    <property type="evidence" value="ECO:0007669"/>
    <property type="project" value="EnsemblFungi"/>
</dbReference>
<evidence type="ECO:0000256" key="1">
    <source>
        <dbReference type="ARBA" id="ARBA00005739"/>
    </source>
</evidence>
<dbReference type="GO" id="GO:0010499">
    <property type="term" value="P:proteasomal ubiquitin-independent protein catabolic process"/>
    <property type="evidence" value="ECO:0007669"/>
    <property type="project" value="EnsemblFungi"/>
</dbReference>
<dbReference type="GO" id="GO:0034515">
    <property type="term" value="C:proteasome storage granule"/>
    <property type="evidence" value="ECO:0007669"/>
    <property type="project" value="EnsemblFungi"/>
</dbReference>
<dbReference type="GO" id="GO:0061136">
    <property type="term" value="P:regulation of proteasomal protein catabolic process"/>
    <property type="evidence" value="ECO:0007669"/>
    <property type="project" value="EnsemblFungi"/>
</dbReference>
<dbReference type="GO" id="GO:0070628">
    <property type="term" value="F:proteasome binding"/>
    <property type="evidence" value="ECO:0007669"/>
    <property type="project" value="EnsemblFungi"/>
</dbReference>
<evidence type="ECO:0000256" key="4">
    <source>
        <dbReference type="ARBA" id="ARBA00023204"/>
    </source>
</evidence>
<keyword evidence="2" id="KW-0677">Repeat</keyword>
<evidence type="ECO:0000256" key="2">
    <source>
        <dbReference type="ARBA" id="ARBA00022737"/>
    </source>
</evidence>
<dbReference type="InterPro" id="IPR021843">
    <property type="entry name" value="PSME4_C"/>
</dbReference>
<dbReference type="STRING" id="1071378.G0WE99"/>
<dbReference type="Gene3D" id="1.10.287.2210">
    <property type="match status" value="1"/>
</dbReference>
<dbReference type="Pfam" id="PF16507">
    <property type="entry name" value="HEAT_PSME4_mid"/>
    <property type="match status" value="1"/>
</dbReference>
<dbReference type="PANTHER" id="PTHR32170:SF3">
    <property type="entry name" value="PROTEASOME ACTIVATOR COMPLEX SUBUNIT 4"/>
    <property type="match status" value="1"/>
</dbReference>
<comment type="similarity">
    <text evidence="1">Belongs to the BLM10 family.</text>
</comment>
<dbReference type="GO" id="GO:0005829">
    <property type="term" value="C:cytosol"/>
    <property type="evidence" value="ECO:0007669"/>
    <property type="project" value="TreeGrafter"/>
</dbReference>
<dbReference type="GO" id="GO:0005634">
    <property type="term" value="C:nucleus"/>
    <property type="evidence" value="ECO:0007669"/>
    <property type="project" value="EnsemblFungi"/>
</dbReference>
<dbReference type="EMBL" id="HE580273">
    <property type="protein sequence ID" value="CCD26110.2"/>
    <property type="molecule type" value="Genomic_DNA"/>
</dbReference>
<dbReference type="GO" id="GO:0006281">
    <property type="term" value="P:DNA repair"/>
    <property type="evidence" value="ECO:0007669"/>
    <property type="project" value="UniProtKB-KW"/>
</dbReference>
<dbReference type="GO" id="GO:1990236">
    <property type="term" value="P:proteasome core complex import into nucleus"/>
    <property type="evidence" value="ECO:0007669"/>
    <property type="project" value="EnsemblFungi"/>
</dbReference>
<accession>G0WE99</accession>
<evidence type="ECO:0000259" key="7">
    <source>
        <dbReference type="Pfam" id="PF16507"/>
    </source>
</evidence>
<organism evidence="9 10">
    <name type="scientific">Naumovozyma dairenensis (strain ATCC 10597 / BCRC 20456 / CBS 421 / NBRC 0211 / NRRL Y-12639)</name>
    <name type="common">Saccharomyces dairenensis</name>
    <dbReference type="NCBI Taxonomy" id="1071378"/>
    <lineage>
        <taxon>Eukaryota</taxon>
        <taxon>Fungi</taxon>
        <taxon>Dikarya</taxon>
        <taxon>Ascomycota</taxon>
        <taxon>Saccharomycotina</taxon>
        <taxon>Saccharomycetes</taxon>
        <taxon>Saccharomycetales</taxon>
        <taxon>Saccharomycetaceae</taxon>
        <taxon>Naumovozyma</taxon>
    </lineage>
</organism>
<gene>
    <name evidence="9" type="primary">NDAI0G03330</name>
    <name evidence="9" type="ordered locus">NDAI_0G03330</name>
</gene>
<feature type="compositionally biased region" description="Polar residues" evidence="5">
    <location>
        <begin position="21"/>
        <end position="34"/>
    </location>
</feature>
<dbReference type="HOGENOM" id="CLU_000772_0_0_1"/>
<dbReference type="InterPro" id="IPR032372">
    <property type="entry name" value="Blm10_N"/>
</dbReference>
<dbReference type="Pfam" id="PF16547">
    <property type="entry name" value="BLM10_N"/>
    <property type="match status" value="1"/>
</dbReference>
<reference evidence="9 10" key="1">
    <citation type="journal article" date="2011" name="Proc. Natl. Acad. Sci. U.S.A.">
        <title>Evolutionary erosion of yeast sex chromosomes by mating-type switching accidents.</title>
        <authorList>
            <person name="Gordon J.L."/>
            <person name="Armisen D."/>
            <person name="Proux-Wera E."/>
            <person name="Oheigeartaigh S.S."/>
            <person name="Byrne K.P."/>
            <person name="Wolfe K.H."/>
        </authorList>
    </citation>
    <scope>NUCLEOTIDE SEQUENCE [LARGE SCALE GENOMIC DNA]</scope>
    <source>
        <strain evidence="10">ATCC 10597 / BCRC 20456 / CBS 421 / NBRC 0211 / NRRL Y-12639</strain>
    </source>
</reference>
<dbReference type="KEGG" id="ndi:NDAI_0G03330"/>
<dbReference type="GO" id="GO:1902906">
    <property type="term" value="P:proteasome storage granule assembly"/>
    <property type="evidence" value="ECO:0007669"/>
    <property type="project" value="EnsemblFungi"/>
</dbReference>
<dbReference type="OrthoDB" id="17907at2759"/>
<evidence type="ECO:0000259" key="8">
    <source>
        <dbReference type="Pfam" id="PF16547"/>
    </source>
</evidence>
<evidence type="ECO:0000256" key="5">
    <source>
        <dbReference type="SAM" id="MobiDB-lite"/>
    </source>
</evidence>
<dbReference type="GO" id="GO:0043248">
    <property type="term" value="P:proteasome assembly"/>
    <property type="evidence" value="ECO:0007669"/>
    <property type="project" value="EnsemblFungi"/>
</dbReference>
<name>G0WE99_NAUDC</name>
<evidence type="ECO:0000313" key="9">
    <source>
        <dbReference type="EMBL" id="CCD26110.2"/>
    </source>
</evidence>
<keyword evidence="10" id="KW-1185">Reference proteome</keyword>
<evidence type="ECO:0000313" key="10">
    <source>
        <dbReference type="Proteomes" id="UP000000689"/>
    </source>
</evidence>
<dbReference type="SUPFAM" id="SSF48371">
    <property type="entry name" value="ARM repeat"/>
    <property type="match status" value="1"/>
</dbReference>
<feature type="domain" description="Proteasome activator Blm10 middle HEAT repeats region" evidence="7">
    <location>
        <begin position="495"/>
        <end position="1012"/>
    </location>
</feature>
<dbReference type="InterPro" id="IPR032430">
    <property type="entry name" value="Blm10_mid"/>
</dbReference>
<protein>
    <submittedName>
        <fullName evidence="9">Uncharacterized protein</fullName>
    </submittedName>
</protein>
<feature type="region of interest" description="Disordered" evidence="5">
    <location>
        <begin position="21"/>
        <end position="53"/>
    </location>
</feature>
<dbReference type="InterPro" id="IPR016024">
    <property type="entry name" value="ARM-type_fold"/>
</dbReference>
<dbReference type="InterPro" id="IPR035309">
    <property type="entry name" value="PSME4"/>
</dbReference>
<evidence type="ECO:0000259" key="6">
    <source>
        <dbReference type="Pfam" id="PF11919"/>
    </source>
</evidence>
<dbReference type="OMA" id="ECTQLVP"/>
<dbReference type="PANTHER" id="PTHR32170">
    <property type="entry name" value="PROTEASOME ACTIVATOR COMPLEX SUBUNIT 4"/>
    <property type="match status" value="1"/>
</dbReference>
<evidence type="ECO:0000256" key="3">
    <source>
        <dbReference type="ARBA" id="ARBA00022763"/>
    </source>
</evidence>
<feature type="domain" description="Proteasome activator complex subunit 4 C-terminal" evidence="6">
    <location>
        <begin position="2038"/>
        <end position="2125"/>
    </location>
</feature>
<proteinExistence type="inferred from homology"/>
<keyword evidence="3" id="KW-0227">DNA damage</keyword>
<dbReference type="GeneID" id="11495610"/>